<reference evidence="2 3" key="1">
    <citation type="submission" date="2020-06" db="EMBL/GenBank/DDBJ databases">
        <authorList>
            <person name="Li R."/>
            <person name="Bekaert M."/>
        </authorList>
    </citation>
    <scope>NUCLEOTIDE SEQUENCE [LARGE SCALE GENOMIC DNA]</scope>
    <source>
        <strain evidence="3">wild</strain>
    </source>
</reference>
<dbReference type="PANTHER" id="PTHR12092">
    <property type="entry name" value="PLECKSTRIN"/>
    <property type="match status" value="1"/>
</dbReference>
<protein>
    <recommendedName>
        <fullName evidence="1">PH domain-containing protein</fullName>
    </recommendedName>
</protein>
<dbReference type="PROSITE" id="PS50003">
    <property type="entry name" value="PH_DOMAIN"/>
    <property type="match status" value="1"/>
</dbReference>
<dbReference type="PANTHER" id="PTHR12092:SF16">
    <property type="entry name" value="PH DOMAIN-CONTAINING PROTEIN"/>
    <property type="match status" value="1"/>
</dbReference>
<dbReference type="GO" id="GO:0030036">
    <property type="term" value="P:actin cytoskeleton organization"/>
    <property type="evidence" value="ECO:0007669"/>
    <property type="project" value="TreeGrafter"/>
</dbReference>
<evidence type="ECO:0000313" key="2">
    <source>
        <dbReference type="EMBL" id="CAC5399177.1"/>
    </source>
</evidence>
<dbReference type="SMART" id="SM00233">
    <property type="entry name" value="PH"/>
    <property type="match status" value="1"/>
</dbReference>
<keyword evidence="3" id="KW-1185">Reference proteome</keyword>
<gene>
    <name evidence="2" type="ORF">MCOR_33462</name>
</gene>
<dbReference type="Pfam" id="PF00169">
    <property type="entry name" value="PH"/>
    <property type="match status" value="1"/>
</dbReference>
<dbReference type="InterPro" id="IPR001849">
    <property type="entry name" value="PH_domain"/>
</dbReference>
<dbReference type="InterPro" id="IPR037370">
    <property type="entry name" value="Pleckstrin"/>
</dbReference>
<proteinExistence type="predicted"/>
<accession>A0A6J8CUT4</accession>
<dbReference type="Gene3D" id="2.30.29.30">
    <property type="entry name" value="Pleckstrin-homology domain (PH domain)/Phosphotyrosine-binding domain (PTB)"/>
    <property type="match status" value="1"/>
</dbReference>
<name>A0A6J8CUT4_MYTCO</name>
<dbReference type="EMBL" id="CACVKT020005973">
    <property type="protein sequence ID" value="CAC5399177.1"/>
    <property type="molecule type" value="Genomic_DNA"/>
</dbReference>
<organism evidence="2 3">
    <name type="scientific">Mytilus coruscus</name>
    <name type="common">Sea mussel</name>
    <dbReference type="NCBI Taxonomy" id="42192"/>
    <lineage>
        <taxon>Eukaryota</taxon>
        <taxon>Metazoa</taxon>
        <taxon>Spiralia</taxon>
        <taxon>Lophotrochozoa</taxon>
        <taxon>Mollusca</taxon>
        <taxon>Bivalvia</taxon>
        <taxon>Autobranchia</taxon>
        <taxon>Pteriomorphia</taxon>
        <taxon>Mytilida</taxon>
        <taxon>Mytiloidea</taxon>
        <taxon>Mytilidae</taxon>
        <taxon>Mytilinae</taxon>
        <taxon>Mytilus</taxon>
    </lineage>
</organism>
<dbReference type="GO" id="GO:0005886">
    <property type="term" value="C:plasma membrane"/>
    <property type="evidence" value="ECO:0007669"/>
    <property type="project" value="TreeGrafter"/>
</dbReference>
<dbReference type="OrthoDB" id="2157866at2759"/>
<evidence type="ECO:0000259" key="1">
    <source>
        <dbReference type="PROSITE" id="PS50003"/>
    </source>
</evidence>
<sequence>MLMEGYLKKKLSLLKGYRDQWFVLTKDGYLKYYVEKPIEEDQKPKGQMLLLLSDMNEKSDHVSFKVKSANNNVFRLRAENREKRNAWIKAIIEAKTKLNNRMFKGFYDTGERLQINVDQENDDTGCDFDYTPELETVSEDGGAIETDISSLFKTPKK</sequence>
<feature type="domain" description="PH" evidence="1">
    <location>
        <begin position="1"/>
        <end position="96"/>
    </location>
</feature>
<dbReference type="Proteomes" id="UP000507470">
    <property type="component" value="Unassembled WGS sequence"/>
</dbReference>
<dbReference type="SUPFAM" id="SSF50729">
    <property type="entry name" value="PH domain-like"/>
    <property type="match status" value="1"/>
</dbReference>
<evidence type="ECO:0000313" key="3">
    <source>
        <dbReference type="Proteomes" id="UP000507470"/>
    </source>
</evidence>
<dbReference type="InterPro" id="IPR011993">
    <property type="entry name" value="PH-like_dom_sf"/>
</dbReference>
<dbReference type="AlphaFoldDB" id="A0A6J8CUT4"/>